<dbReference type="PROSITE" id="PS50862">
    <property type="entry name" value="AA_TRNA_LIGASE_II"/>
    <property type="match status" value="1"/>
</dbReference>
<dbReference type="PANTHER" id="PTHR22594:SF34">
    <property type="entry name" value="ASPARAGINE--TRNA LIGASE, MITOCHONDRIAL-RELATED"/>
    <property type="match status" value="1"/>
</dbReference>
<proteinExistence type="predicted"/>
<dbReference type="PANTHER" id="PTHR22594">
    <property type="entry name" value="ASPARTYL/LYSYL-TRNA SYNTHETASE"/>
    <property type="match status" value="1"/>
</dbReference>
<dbReference type="InterPro" id="IPR004365">
    <property type="entry name" value="NA-bd_OB_tRNA"/>
</dbReference>
<protein>
    <recommendedName>
        <fullName evidence="6">Aminoacyl-transfer RNA synthetases class-II family profile domain-containing protein</fullName>
    </recommendedName>
</protein>
<dbReference type="Gene3D" id="3.30.930.10">
    <property type="entry name" value="Bira Bifunctional Protein, Domain 2"/>
    <property type="match status" value="1"/>
</dbReference>
<dbReference type="InterPro" id="IPR045864">
    <property type="entry name" value="aa-tRNA-synth_II/BPL/LPL"/>
</dbReference>
<dbReference type="PRINTS" id="PR01042">
    <property type="entry name" value="TRNASYNTHASP"/>
</dbReference>
<feature type="domain" description="Aminoacyl-transfer RNA synthetases class-II family profile" evidence="6">
    <location>
        <begin position="129"/>
        <end position="429"/>
    </location>
</feature>
<accession>A0A1G1X5F5</accession>
<evidence type="ECO:0000256" key="4">
    <source>
        <dbReference type="ARBA" id="ARBA00022917"/>
    </source>
</evidence>
<organism evidence="7 8">
    <name type="scientific">Candidatus Andersenbacteria bacterium RIFCSPHIGHO2_12_FULL_45_11</name>
    <dbReference type="NCBI Taxonomy" id="1797281"/>
    <lineage>
        <taxon>Bacteria</taxon>
        <taxon>Candidatus Anderseniibacteriota</taxon>
    </lineage>
</organism>
<dbReference type="GO" id="GO:0003676">
    <property type="term" value="F:nucleic acid binding"/>
    <property type="evidence" value="ECO:0007669"/>
    <property type="project" value="InterPro"/>
</dbReference>
<dbReference type="CDD" id="cd04100">
    <property type="entry name" value="Asp_Lys_Asn_RS_N"/>
    <property type="match status" value="1"/>
</dbReference>
<dbReference type="SUPFAM" id="SSF50249">
    <property type="entry name" value="Nucleic acid-binding proteins"/>
    <property type="match status" value="1"/>
</dbReference>
<dbReference type="InterPro" id="IPR012340">
    <property type="entry name" value="NA-bd_OB-fold"/>
</dbReference>
<dbReference type="SUPFAM" id="SSF55681">
    <property type="entry name" value="Class II aaRS and biotin synthetases"/>
    <property type="match status" value="1"/>
</dbReference>
<dbReference type="Pfam" id="PF00152">
    <property type="entry name" value="tRNA-synt_2"/>
    <property type="match status" value="1"/>
</dbReference>
<gene>
    <name evidence="7" type="ORF">A3D99_00930</name>
</gene>
<name>A0A1G1X5F5_9BACT</name>
<evidence type="ECO:0000256" key="5">
    <source>
        <dbReference type="ARBA" id="ARBA00023146"/>
    </source>
</evidence>
<dbReference type="GO" id="GO:0004816">
    <property type="term" value="F:asparagine-tRNA ligase activity"/>
    <property type="evidence" value="ECO:0007669"/>
    <property type="project" value="TreeGrafter"/>
</dbReference>
<reference evidence="7 8" key="1">
    <citation type="journal article" date="2016" name="Nat. Commun.">
        <title>Thousands of microbial genomes shed light on interconnected biogeochemical processes in an aquifer system.</title>
        <authorList>
            <person name="Anantharaman K."/>
            <person name="Brown C.T."/>
            <person name="Hug L.A."/>
            <person name="Sharon I."/>
            <person name="Castelle C.J."/>
            <person name="Probst A.J."/>
            <person name="Thomas B.C."/>
            <person name="Singh A."/>
            <person name="Wilkins M.J."/>
            <person name="Karaoz U."/>
            <person name="Brodie E.L."/>
            <person name="Williams K.H."/>
            <person name="Hubbard S.S."/>
            <person name="Banfield J.F."/>
        </authorList>
    </citation>
    <scope>NUCLEOTIDE SEQUENCE [LARGE SCALE GENOMIC DNA]</scope>
</reference>
<dbReference type="Proteomes" id="UP000177528">
    <property type="component" value="Unassembled WGS sequence"/>
</dbReference>
<keyword evidence="2" id="KW-0547">Nucleotide-binding</keyword>
<evidence type="ECO:0000313" key="7">
    <source>
        <dbReference type="EMBL" id="OGY35219.1"/>
    </source>
</evidence>
<dbReference type="AlphaFoldDB" id="A0A1G1X5F5"/>
<dbReference type="Pfam" id="PF01336">
    <property type="entry name" value="tRNA_anti-codon"/>
    <property type="match status" value="1"/>
</dbReference>
<dbReference type="InterPro" id="IPR002312">
    <property type="entry name" value="Asp/Asn-tRNA-synth_IIb"/>
</dbReference>
<keyword evidence="4" id="KW-0648">Protein biosynthesis</keyword>
<evidence type="ECO:0000259" key="6">
    <source>
        <dbReference type="PROSITE" id="PS50862"/>
    </source>
</evidence>
<dbReference type="Gene3D" id="2.40.50.140">
    <property type="entry name" value="Nucleic acid-binding proteins"/>
    <property type="match status" value="1"/>
</dbReference>
<comment type="caution">
    <text evidence="7">The sequence shown here is derived from an EMBL/GenBank/DDBJ whole genome shotgun (WGS) entry which is preliminary data.</text>
</comment>
<dbReference type="GO" id="GO:0006421">
    <property type="term" value="P:asparaginyl-tRNA aminoacylation"/>
    <property type="evidence" value="ECO:0007669"/>
    <property type="project" value="TreeGrafter"/>
</dbReference>
<keyword evidence="5" id="KW-0030">Aminoacyl-tRNA synthetase</keyword>
<evidence type="ECO:0000256" key="1">
    <source>
        <dbReference type="ARBA" id="ARBA00022598"/>
    </source>
</evidence>
<dbReference type="InterPro" id="IPR004364">
    <property type="entry name" value="Aa-tRNA-synt_II"/>
</dbReference>
<evidence type="ECO:0000256" key="3">
    <source>
        <dbReference type="ARBA" id="ARBA00022840"/>
    </source>
</evidence>
<evidence type="ECO:0000256" key="2">
    <source>
        <dbReference type="ARBA" id="ARBA00022741"/>
    </source>
</evidence>
<dbReference type="GO" id="GO:0005524">
    <property type="term" value="F:ATP binding"/>
    <property type="evidence" value="ECO:0007669"/>
    <property type="project" value="UniProtKB-KW"/>
</dbReference>
<dbReference type="EMBL" id="MHHR01000002">
    <property type="protein sequence ID" value="OGY35219.1"/>
    <property type="molecule type" value="Genomic_DNA"/>
</dbReference>
<dbReference type="InterPro" id="IPR006195">
    <property type="entry name" value="aa-tRNA-synth_II"/>
</dbReference>
<sequence length="429" mass="48819">MGQLVFLDICDSTGTIQVVVKVEDNWHAVDDPLDTSQIATRTELLVAGRYFAVAKTIPLESSISVRGEVAQGPQGYELHVDHIEIIGEANKEFSPRPHSNIDILDGSLADHLIRHRHLYLRNEKLAAILRFRHMLMGAIHQWFREKEFIEISAPVLTAVPLYEDGTAMALDVHDERVFLTQCVGFYLESAVHAFEKVYNMGPSFRAEESRSKRHLMEYWHIKAELAWVDLDDLIKIVEDLISFAVNFCLNECGSITSTLGTKLCTHGLAVPFPRITYVEAVERLNHLGFAFEFGTSLGSAEEEALSQQFISPFWITGIPRKIEPFPYVIDKSDERLTRTADLIATGGYGELLGVAEKIHDLSELDERMKEKGKFGDPRYNWVRQLREYGCVPHGGFGMGLERFIRWLLDIPHVRDTIPFPRIFRRKIAP</sequence>
<evidence type="ECO:0000313" key="8">
    <source>
        <dbReference type="Proteomes" id="UP000177528"/>
    </source>
</evidence>
<keyword evidence="3" id="KW-0067">ATP-binding</keyword>
<keyword evidence="1" id="KW-0436">Ligase</keyword>